<dbReference type="InterPro" id="IPR052980">
    <property type="entry name" value="Crinkler_effector"/>
</dbReference>
<name>A0A8T1WAY8_9STRA</name>
<comment type="caution">
    <text evidence="2">The sequence shown here is derived from an EMBL/GenBank/DDBJ whole genome shotgun (WGS) entry which is preliminary data.</text>
</comment>
<feature type="transmembrane region" description="Helical" evidence="1">
    <location>
        <begin position="388"/>
        <end position="411"/>
    </location>
</feature>
<dbReference type="PANTHER" id="PTHR33129">
    <property type="entry name" value="PROTEIN KINASE DOMAIN-CONTAINING PROTEIN-RELATED"/>
    <property type="match status" value="1"/>
</dbReference>
<keyword evidence="1" id="KW-0812">Transmembrane</keyword>
<accession>A0A8T1WAY8</accession>
<dbReference type="OrthoDB" id="126904at2759"/>
<evidence type="ECO:0008006" key="4">
    <source>
        <dbReference type="Google" id="ProtNLM"/>
    </source>
</evidence>
<keyword evidence="1" id="KW-0472">Membrane</keyword>
<evidence type="ECO:0000256" key="1">
    <source>
        <dbReference type="SAM" id="Phobius"/>
    </source>
</evidence>
<keyword evidence="3" id="KW-1185">Reference proteome</keyword>
<organism evidence="2 3">
    <name type="scientific">Phytophthora boehmeriae</name>
    <dbReference type="NCBI Taxonomy" id="109152"/>
    <lineage>
        <taxon>Eukaryota</taxon>
        <taxon>Sar</taxon>
        <taxon>Stramenopiles</taxon>
        <taxon>Oomycota</taxon>
        <taxon>Peronosporomycetes</taxon>
        <taxon>Peronosporales</taxon>
        <taxon>Peronosporaceae</taxon>
        <taxon>Phytophthora</taxon>
    </lineage>
</organism>
<dbReference type="PANTHER" id="PTHR33129:SF1">
    <property type="entry name" value="ATP-BINDING PROTEIN"/>
    <property type="match status" value="1"/>
</dbReference>
<dbReference type="AlphaFoldDB" id="A0A8T1WAY8"/>
<proteinExistence type="predicted"/>
<protein>
    <recommendedName>
        <fullName evidence="4">Crinkler (CRN) family protein</fullName>
    </recommendedName>
</protein>
<evidence type="ECO:0000313" key="3">
    <source>
        <dbReference type="Proteomes" id="UP000693981"/>
    </source>
</evidence>
<evidence type="ECO:0000313" key="2">
    <source>
        <dbReference type="EMBL" id="KAG7389434.1"/>
    </source>
</evidence>
<gene>
    <name evidence="2" type="ORF">PHYBOEH_007450</name>
</gene>
<dbReference type="EMBL" id="JAGDFL010000409">
    <property type="protein sequence ID" value="KAG7389434.1"/>
    <property type="molecule type" value="Genomic_DNA"/>
</dbReference>
<sequence>MASTVPPAATTRAYYQLVDVAGTPLGDKSAVESTDVFSFRKAIKKLDEDRYLAGIREIDLRVYATKHADFDASPKLSLSTSVGDLEATEEKPIFVVAPVRVFWYQFMQEGVPATNQTSTPFRLVVRTDQPVIYDLQRAISTERLAGLDVDQLFIYANKEAFDANTPLRLFDPLGIHGSSKENPVCVVVRVAAPVRDVWYELIDDGLSDKKRIPDCIRLKSDARVCELRDAVFTKCHADLVGRSSVSLNVFSDTAAFEEVVQKPLEMDSSIDKLGLSKSGPIVVQAPRAHKPTATFIPPMKSLEEVMAPLIGANEEIKIGAECSSLLEWTPGRVYEIPQIHKFMARLGGCTRSGKVYWREEERRVVSLLLSTWFPEPGENINDNQNKGAIVIGSPGIGKSTLLCLLAFYLVFARKKNVLVYRKFGSNYLFYLGYNNDGEVVFFSQTGGCKLKEAASIYREFVRSQSDSEQVWLLLDGFHYNEVKDELLVPFKLLATSKQKPLKSQDYDEVWRCLLSCWTKSDLFELGRKIFTFSEKEMKERYYYSGGSVREFGLNTIEDIKIVMSETQTHKVVYRE</sequence>
<dbReference type="Proteomes" id="UP000693981">
    <property type="component" value="Unassembled WGS sequence"/>
</dbReference>
<keyword evidence="1" id="KW-1133">Transmembrane helix</keyword>
<reference evidence="2" key="1">
    <citation type="submission" date="2021-02" db="EMBL/GenBank/DDBJ databases">
        <authorList>
            <person name="Palmer J.M."/>
        </authorList>
    </citation>
    <scope>NUCLEOTIDE SEQUENCE</scope>
    <source>
        <strain evidence="2">SCRP23</strain>
    </source>
</reference>